<comment type="caution">
    <text evidence="3">The sequence shown here is derived from an EMBL/GenBank/DDBJ whole genome shotgun (WGS) entry which is preliminary data.</text>
</comment>
<dbReference type="PANTHER" id="PTHR37616:SF2">
    <property type="entry name" value="BZIP DOMAIN-CONTAINING PROTEIN"/>
    <property type="match status" value="1"/>
</dbReference>
<feature type="domain" description="BZIP" evidence="2">
    <location>
        <begin position="318"/>
        <end position="333"/>
    </location>
</feature>
<dbReference type="PANTHER" id="PTHR37616">
    <property type="entry name" value="BZIP TRANSCRIPTION FACTOR 60-LIKE"/>
    <property type="match status" value="1"/>
</dbReference>
<evidence type="ECO:0000313" key="4">
    <source>
        <dbReference type="Proteomes" id="UP001278500"/>
    </source>
</evidence>
<dbReference type="Pfam" id="PF00170">
    <property type="entry name" value="bZIP_1"/>
    <property type="match status" value="1"/>
</dbReference>
<feature type="compositionally biased region" description="Acidic residues" evidence="1">
    <location>
        <begin position="442"/>
        <end position="454"/>
    </location>
</feature>
<dbReference type="GeneID" id="87861830"/>
<keyword evidence="4" id="KW-1185">Reference proteome</keyword>
<feature type="region of interest" description="Disordered" evidence="1">
    <location>
        <begin position="285"/>
        <end position="322"/>
    </location>
</feature>
<evidence type="ECO:0000259" key="2">
    <source>
        <dbReference type="PROSITE" id="PS00036"/>
    </source>
</evidence>
<dbReference type="SUPFAM" id="SSF57959">
    <property type="entry name" value="Leucine zipper domain"/>
    <property type="match status" value="1"/>
</dbReference>
<dbReference type="CDD" id="cd14810">
    <property type="entry name" value="bZIP_u1"/>
    <property type="match status" value="1"/>
</dbReference>
<dbReference type="RefSeq" id="XP_062682169.1">
    <property type="nucleotide sequence ID" value="XM_062824676.1"/>
</dbReference>
<evidence type="ECO:0000313" key="3">
    <source>
        <dbReference type="EMBL" id="KAK3345556.1"/>
    </source>
</evidence>
<feature type="region of interest" description="Disordered" evidence="1">
    <location>
        <begin position="441"/>
        <end position="464"/>
    </location>
</feature>
<accession>A0AAE0JFT0</accession>
<feature type="compositionally biased region" description="Polar residues" evidence="1">
    <location>
        <begin position="44"/>
        <end position="58"/>
    </location>
</feature>
<dbReference type="Gene3D" id="1.20.5.170">
    <property type="match status" value="1"/>
</dbReference>
<reference evidence="3" key="2">
    <citation type="submission" date="2023-06" db="EMBL/GenBank/DDBJ databases">
        <authorList>
            <consortium name="Lawrence Berkeley National Laboratory"/>
            <person name="Haridas S."/>
            <person name="Hensen N."/>
            <person name="Bonometti L."/>
            <person name="Westerberg I."/>
            <person name="Brannstrom I.O."/>
            <person name="Guillou S."/>
            <person name="Cros-Aarteil S."/>
            <person name="Calhoun S."/>
            <person name="Kuo A."/>
            <person name="Mondo S."/>
            <person name="Pangilinan J."/>
            <person name="Riley R."/>
            <person name="Labutti K."/>
            <person name="Andreopoulos B."/>
            <person name="Lipzen A."/>
            <person name="Chen C."/>
            <person name="Yanf M."/>
            <person name="Daum C."/>
            <person name="Ng V."/>
            <person name="Clum A."/>
            <person name="Steindorff A."/>
            <person name="Ohm R."/>
            <person name="Martin F."/>
            <person name="Silar P."/>
            <person name="Natvig D."/>
            <person name="Lalanne C."/>
            <person name="Gautier V."/>
            <person name="Ament-Velasquez S.L."/>
            <person name="Kruys A."/>
            <person name="Hutchinson M.I."/>
            <person name="Powell A.J."/>
            <person name="Barry K."/>
            <person name="Miller A.N."/>
            <person name="Grigoriev I.V."/>
            <person name="Debuchy R."/>
            <person name="Gladieux P."/>
            <person name="Thoren M.H."/>
            <person name="Johannesson H."/>
        </authorList>
    </citation>
    <scope>NUCLEOTIDE SEQUENCE</scope>
    <source>
        <strain evidence="3">CBS 560.94</strain>
    </source>
</reference>
<dbReference type="InterPro" id="IPR046347">
    <property type="entry name" value="bZIP_sf"/>
</dbReference>
<protein>
    <recommendedName>
        <fullName evidence="2">BZIP domain-containing protein</fullName>
    </recommendedName>
</protein>
<evidence type="ECO:0000256" key="1">
    <source>
        <dbReference type="SAM" id="MobiDB-lite"/>
    </source>
</evidence>
<dbReference type="GO" id="GO:0003700">
    <property type="term" value="F:DNA-binding transcription factor activity"/>
    <property type="evidence" value="ECO:0007669"/>
    <property type="project" value="InterPro"/>
</dbReference>
<feature type="compositionally biased region" description="Low complexity" evidence="1">
    <location>
        <begin position="26"/>
        <end position="43"/>
    </location>
</feature>
<dbReference type="Proteomes" id="UP001278500">
    <property type="component" value="Unassembled WGS sequence"/>
</dbReference>
<dbReference type="AlphaFoldDB" id="A0AAE0JFT0"/>
<reference evidence="3" key="1">
    <citation type="journal article" date="2023" name="Mol. Phylogenet. Evol.">
        <title>Genome-scale phylogeny and comparative genomics of the fungal order Sordariales.</title>
        <authorList>
            <person name="Hensen N."/>
            <person name="Bonometti L."/>
            <person name="Westerberg I."/>
            <person name="Brannstrom I.O."/>
            <person name="Guillou S."/>
            <person name="Cros-Aarteil S."/>
            <person name="Calhoun S."/>
            <person name="Haridas S."/>
            <person name="Kuo A."/>
            <person name="Mondo S."/>
            <person name="Pangilinan J."/>
            <person name="Riley R."/>
            <person name="LaButti K."/>
            <person name="Andreopoulos B."/>
            <person name="Lipzen A."/>
            <person name="Chen C."/>
            <person name="Yan M."/>
            <person name="Daum C."/>
            <person name="Ng V."/>
            <person name="Clum A."/>
            <person name="Steindorff A."/>
            <person name="Ohm R.A."/>
            <person name="Martin F."/>
            <person name="Silar P."/>
            <person name="Natvig D.O."/>
            <person name="Lalanne C."/>
            <person name="Gautier V."/>
            <person name="Ament-Velasquez S.L."/>
            <person name="Kruys A."/>
            <person name="Hutchinson M.I."/>
            <person name="Powell A.J."/>
            <person name="Barry K."/>
            <person name="Miller A.N."/>
            <person name="Grigoriev I.V."/>
            <person name="Debuchy R."/>
            <person name="Gladieux P."/>
            <person name="Hiltunen Thoren M."/>
            <person name="Johannesson H."/>
        </authorList>
    </citation>
    <scope>NUCLEOTIDE SEQUENCE</scope>
    <source>
        <strain evidence="3">CBS 560.94</strain>
    </source>
</reference>
<dbReference type="PROSITE" id="PS00036">
    <property type="entry name" value="BZIP_BASIC"/>
    <property type="match status" value="1"/>
</dbReference>
<sequence>MSSKRVKRPLQGLSCEDSCHCQNTDSSPARRSARSFPSISISSGQHPRTVSLSTTTTDPIAGYSDMNVTNSANKTVNPSELFLLDTNQPGTAWDQSPYHSDQLLSGLGFDNSFAIGQHANSAFNALENTKRLTANFPTQPSLVTQSQVLEAQPTGNGPTYLDSIQHSGPNFDWAGDNSINSINFSIPTPFTIPQQPVSGWNTPATTPLAPRQHRIPGPGSGPGRNFGLANEQSNHLSEKDKYFTITHRQTGQYHRIDKRNKIQRLVSNMKTMPVIIEDRPCEFPKLSKRGKHRDEDDLDDDERVLKGDEAKGMTSAQRRQLRNKVSARNFRARKKDYINDLEEKCKEQHRTILQLEANMRAQITDNERCKALIVELLGLPEMANVLGHYEKKISAMAQTIAPAQSQINMDSSISDSIGMASSQSQSQSMFSTSTWAQQLGDDSADVDDFSDEIGIDPAGLSFPR</sequence>
<proteinExistence type="predicted"/>
<name>A0AAE0JFT0_9PEZI</name>
<organism evidence="3 4">
    <name type="scientific">Neurospora tetraspora</name>
    <dbReference type="NCBI Taxonomy" id="94610"/>
    <lineage>
        <taxon>Eukaryota</taxon>
        <taxon>Fungi</taxon>
        <taxon>Dikarya</taxon>
        <taxon>Ascomycota</taxon>
        <taxon>Pezizomycotina</taxon>
        <taxon>Sordariomycetes</taxon>
        <taxon>Sordariomycetidae</taxon>
        <taxon>Sordariales</taxon>
        <taxon>Sordariaceae</taxon>
        <taxon>Neurospora</taxon>
    </lineage>
</organism>
<gene>
    <name evidence="3" type="ORF">B0H65DRAFT_427275</name>
</gene>
<dbReference type="EMBL" id="JAUEPP010000004">
    <property type="protein sequence ID" value="KAK3345556.1"/>
    <property type="molecule type" value="Genomic_DNA"/>
</dbReference>
<feature type="region of interest" description="Disordered" evidence="1">
    <location>
        <begin position="19"/>
        <end position="72"/>
    </location>
</feature>
<dbReference type="InterPro" id="IPR004827">
    <property type="entry name" value="bZIP"/>
</dbReference>